<accession>A0A6J4UFW9</accession>
<dbReference type="EMBL" id="CADCWI010000038">
    <property type="protein sequence ID" value="CAA9546988.1"/>
    <property type="molecule type" value="Genomic_DNA"/>
</dbReference>
<feature type="non-terminal residue" evidence="2">
    <location>
        <position position="47"/>
    </location>
</feature>
<feature type="non-terminal residue" evidence="2">
    <location>
        <position position="1"/>
    </location>
</feature>
<evidence type="ECO:0000313" key="2">
    <source>
        <dbReference type="EMBL" id="CAA9546988.1"/>
    </source>
</evidence>
<feature type="compositionally biased region" description="Basic residues" evidence="1">
    <location>
        <begin position="37"/>
        <end position="47"/>
    </location>
</feature>
<name>A0A6J4UFW9_9BACT</name>
<protein>
    <submittedName>
        <fullName evidence="2">Uncharacterized protein</fullName>
    </submittedName>
</protein>
<feature type="compositionally biased region" description="Basic and acidic residues" evidence="1">
    <location>
        <begin position="20"/>
        <end position="35"/>
    </location>
</feature>
<proteinExistence type="predicted"/>
<organism evidence="2">
    <name type="scientific">uncultured Thermomicrobiales bacterium</name>
    <dbReference type="NCBI Taxonomy" id="1645740"/>
    <lineage>
        <taxon>Bacteria</taxon>
        <taxon>Pseudomonadati</taxon>
        <taxon>Thermomicrobiota</taxon>
        <taxon>Thermomicrobia</taxon>
        <taxon>Thermomicrobiales</taxon>
        <taxon>environmental samples</taxon>
    </lineage>
</organism>
<reference evidence="2" key="1">
    <citation type="submission" date="2020-02" db="EMBL/GenBank/DDBJ databases">
        <authorList>
            <person name="Meier V. D."/>
        </authorList>
    </citation>
    <scope>NUCLEOTIDE SEQUENCE</scope>
    <source>
        <strain evidence="2">AVDCRST_MAG43</strain>
    </source>
</reference>
<dbReference type="AlphaFoldDB" id="A0A6J4UFW9"/>
<feature type="region of interest" description="Disordered" evidence="1">
    <location>
        <begin position="1"/>
        <end position="47"/>
    </location>
</feature>
<gene>
    <name evidence="2" type="ORF">AVDCRST_MAG43-694</name>
</gene>
<sequence>WMGANRQPLWLRKRIGHPKNGHERSEPRSRSDGTRRTMPRRSRYLCD</sequence>
<evidence type="ECO:0000256" key="1">
    <source>
        <dbReference type="SAM" id="MobiDB-lite"/>
    </source>
</evidence>